<name>A0A2V4TS30_9BURK</name>
<evidence type="ECO:0000313" key="3">
    <source>
        <dbReference type="Proteomes" id="UP000247772"/>
    </source>
</evidence>
<protein>
    <submittedName>
        <fullName evidence="2">Uncharacterized protein</fullName>
    </submittedName>
</protein>
<feature type="region of interest" description="Disordered" evidence="1">
    <location>
        <begin position="1"/>
        <end position="20"/>
    </location>
</feature>
<gene>
    <name evidence="2" type="ORF">C7410_115187</name>
</gene>
<accession>A0A2V4TS30</accession>
<evidence type="ECO:0000313" key="2">
    <source>
        <dbReference type="EMBL" id="PYE21344.1"/>
    </source>
</evidence>
<feature type="compositionally biased region" description="Polar residues" evidence="1">
    <location>
        <begin position="1"/>
        <end position="11"/>
    </location>
</feature>
<reference evidence="2 3" key="1">
    <citation type="submission" date="2018-06" db="EMBL/GenBank/DDBJ databases">
        <title>Genomic Encyclopedia of Type Strains, Phase IV (KMG-V): Genome sequencing to study the core and pangenomes of soil and plant-associated prokaryotes.</title>
        <authorList>
            <person name="Whitman W."/>
        </authorList>
    </citation>
    <scope>NUCLEOTIDE SEQUENCE [LARGE SCALE GENOMIC DNA]</scope>
    <source>
        <strain evidence="2 3">SRCL-318</strain>
    </source>
</reference>
<comment type="caution">
    <text evidence="2">The sequence shown here is derived from an EMBL/GenBank/DDBJ whole genome shotgun (WGS) entry which is preliminary data.</text>
</comment>
<dbReference type="Proteomes" id="UP000247772">
    <property type="component" value="Unassembled WGS sequence"/>
</dbReference>
<dbReference type="AlphaFoldDB" id="A0A2V4TS30"/>
<dbReference type="EMBL" id="QJSQ01000015">
    <property type="protein sequence ID" value="PYE21344.1"/>
    <property type="molecule type" value="Genomic_DNA"/>
</dbReference>
<organism evidence="2 3">
    <name type="scientific">Paraburkholderia silvatlantica</name>
    <dbReference type="NCBI Taxonomy" id="321895"/>
    <lineage>
        <taxon>Bacteria</taxon>
        <taxon>Pseudomonadati</taxon>
        <taxon>Pseudomonadota</taxon>
        <taxon>Betaproteobacteria</taxon>
        <taxon>Burkholderiales</taxon>
        <taxon>Burkholderiaceae</taxon>
        <taxon>Paraburkholderia</taxon>
    </lineage>
</organism>
<evidence type="ECO:0000256" key="1">
    <source>
        <dbReference type="SAM" id="MobiDB-lite"/>
    </source>
</evidence>
<proteinExistence type="predicted"/>
<sequence>MSDTTPSTTEPITGDPGQNECGGCGRRIGHVLGHWLRQGFKVGCPHCGFVHEPKGEK</sequence>